<evidence type="ECO:0000313" key="2">
    <source>
        <dbReference type="Proteomes" id="UP000054721"/>
    </source>
</evidence>
<keyword evidence="2" id="KW-1185">Reference proteome</keyword>
<gene>
    <name evidence="1" type="ORF">T02_2385</name>
</gene>
<dbReference type="AlphaFoldDB" id="A0A0V1KU54"/>
<organism evidence="1 2">
    <name type="scientific">Trichinella nativa</name>
    <dbReference type="NCBI Taxonomy" id="6335"/>
    <lineage>
        <taxon>Eukaryota</taxon>
        <taxon>Metazoa</taxon>
        <taxon>Ecdysozoa</taxon>
        <taxon>Nematoda</taxon>
        <taxon>Enoplea</taxon>
        <taxon>Dorylaimia</taxon>
        <taxon>Trichinellida</taxon>
        <taxon>Trichinellidae</taxon>
        <taxon>Trichinella</taxon>
    </lineage>
</organism>
<protein>
    <submittedName>
        <fullName evidence="1">Uncharacterized protein</fullName>
    </submittedName>
</protein>
<sequence>MFGCHLMTYDATAFQPEMRIIIGCNRYCSVVIPSTHTFSITCVFEISSAFRTVHVAFIPLRAISFIRLCEEIDGHLAVPLRRLLLQVICQSLSALFAQGATVPRTTAGPGHRKEPLLTPIRVARRRDDNLPGREGVLFLPCPCLVSTSSWVCHTDKVGAVPSGTPSFTIVRMYVFERQIHNVIHCP</sequence>
<dbReference type="Proteomes" id="UP000054721">
    <property type="component" value="Unassembled WGS sequence"/>
</dbReference>
<dbReference type="EMBL" id="JYDW01000248">
    <property type="protein sequence ID" value="KRZ50858.1"/>
    <property type="molecule type" value="Genomic_DNA"/>
</dbReference>
<proteinExistence type="predicted"/>
<name>A0A0V1KU54_9BILA</name>
<comment type="caution">
    <text evidence="1">The sequence shown here is derived from an EMBL/GenBank/DDBJ whole genome shotgun (WGS) entry which is preliminary data.</text>
</comment>
<reference evidence="1 2" key="1">
    <citation type="submission" date="2015-05" db="EMBL/GenBank/DDBJ databases">
        <title>Evolution of Trichinella species and genotypes.</title>
        <authorList>
            <person name="Korhonen P.K."/>
            <person name="Edoardo P."/>
            <person name="Giuseppe L.R."/>
            <person name="Gasser R.B."/>
        </authorList>
    </citation>
    <scope>NUCLEOTIDE SEQUENCE [LARGE SCALE GENOMIC DNA]</scope>
    <source>
        <strain evidence="1">ISS10</strain>
    </source>
</reference>
<evidence type="ECO:0000313" key="1">
    <source>
        <dbReference type="EMBL" id="KRZ50858.1"/>
    </source>
</evidence>
<accession>A0A0V1KU54</accession>